<evidence type="ECO:0000313" key="1">
    <source>
        <dbReference type="EMBL" id="MFI5677334.1"/>
    </source>
</evidence>
<protein>
    <submittedName>
        <fullName evidence="1">Uncharacterized protein</fullName>
    </submittedName>
</protein>
<keyword evidence="2" id="KW-1185">Reference proteome</keyword>
<name>A0ABW7Y4P4_STRCE</name>
<accession>A0ABW7Y4P4</accession>
<evidence type="ECO:0000313" key="2">
    <source>
        <dbReference type="Proteomes" id="UP001612415"/>
    </source>
</evidence>
<gene>
    <name evidence="1" type="ORF">ACIA8P_22135</name>
</gene>
<dbReference type="Proteomes" id="UP001612415">
    <property type="component" value="Unassembled WGS sequence"/>
</dbReference>
<comment type="caution">
    <text evidence="1">The sequence shown here is derived from an EMBL/GenBank/DDBJ whole genome shotgun (WGS) entry which is preliminary data.</text>
</comment>
<sequence>MSRLGAEQSVVEKTARIVADQGVEIVGYRNGTGTSCRSHRWWPPSVRRGRTFSFWPFRAGARNTSWPGAWETSVHQDGSVQEGSFVAELTGLNTSEAGRKACG</sequence>
<proteinExistence type="predicted"/>
<dbReference type="RefSeq" id="WP_398657978.1">
    <property type="nucleotide sequence ID" value="NZ_JBITDC010000007.1"/>
</dbReference>
<organism evidence="1 2">
    <name type="scientific">Streptomyces cellulosae</name>
    <dbReference type="NCBI Taxonomy" id="1968"/>
    <lineage>
        <taxon>Bacteria</taxon>
        <taxon>Bacillati</taxon>
        <taxon>Actinomycetota</taxon>
        <taxon>Actinomycetes</taxon>
        <taxon>Kitasatosporales</taxon>
        <taxon>Streptomycetaceae</taxon>
        <taxon>Streptomyces</taxon>
    </lineage>
</organism>
<dbReference type="EMBL" id="JBITDC010000007">
    <property type="protein sequence ID" value="MFI5677334.1"/>
    <property type="molecule type" value="Genomic_DNA"/>
</dbReference>
<reference evidence="1 2" key="1">
    <citation type="submission" date="2024-10" db="EMBL/GenBank/DDBJ databases">
        <title>The Natural Products Discovery Center: Release of the First 8490 Sequenced Strains for Exploring Actinobacteria Biosynthetic Diversity.</title>
        <authorList>
            <person name="Kalkreuter E."/>
            <person name="Kautsar S.A."/>
            <person name="Yang D."/>
            <person name="Bader C.D."/>
            <person name="Teijaro C.N."/>
            <person name="Fluegel L."/>
            <person name="Davis C.M."/>
            <person name="Simpson J.R."/>
            <person name="Lauterbach L."/>
            <person name="Steele A.D."/>
            <person name="Gui C."/>
            <person name="Meng S."/>
            <person name="Li G."/>
            <person name="Viehrig K."/>
            <person name="Ye F."/>
            <person name="Su P."/>
            <person name="Kiefer A.F."/>
            <person name="Nichols A."/>
            <person name="Cepeda A.J."/>
            <person name="Yan W."/>
            <person name="Fan B."/>
            <person name="Jiang Y."/>
            <person name="Adhikari A."/>
            <person name="Zheng C.-J."/>
            <person name="Schuster L."/>
            <person name="Cowan T.M."/>
            <person name="Smanski M.J."/>
            <person name="Chevrette M.G."/>
            <person name="De Carvalho L.P.S."/>
            <person name="Shen B."/>
        </authorList>
    </citation>
    <scope>NUCLEOTIDE SEQUENCE [LARGE SCALE GENOMIC DNA]</scope>
    <source>
        <strain evidence="1 2">NPDC051599</strain>
    </source>
</reference>